<organism evidence="1 2">
    <name type="scientific">Dendrobium nobile</name>
    <name type="common">Orchid</name>
    <dbReference type="NCBI Taxonomy" id="94219"/>
    <lineage>
        <taxon>Eukaryota</taxon>
        <taxon>Viridiplantae</taxon>
        <taxon>Streptophyta</taxon>
        <taxon>Embryophyta</taxon>
        <taxon>Tracheophyta</taxon>
        <taxon>Spermatophyta</taxon>
        <taxon>Magnoliopsida</taxon>
        <taxon>Liliopsida</taxon>
        <taxon>Asparagales</taxon>
        <taxon>Orchidaceae</taxon>
        <taxon>Epidendroideae</taxon>
        <taxon>Malaxideae</taxon>
        <taxon>Dendrobiinae</taxon>
        <taxon>Dendrobium</taxon>
    </lineage>
</organism>
<reference evidence="1" key="1">
    <citation type="journal article" date="2022" name="Front. Genet.">
        <title>Chromosome-Scale Assembly of the Dendrobium nobile Genome Provides Insights Into the Molecular Mechanism of the Biosynthesis of the Medicinal Active Ingredient of Dendrobium.</title>
        <authorList>
            <person name="Xu Q."/>
            <person name="Niu S.-C."/>
            <person name="Li K.-L."/>
            <person name="Zheng P.-J."/>
            <person name="Zhang X.-J."/>
            <person name="Jia Y."/>
            <person name="Liu Y."/>
            <person name="Niu Y.-X."/>
            <person name="Yu L.-H."/>
            <person name="Chen D.-F."/>
            <person name="Zhang G.-Q."/>
        </authorList>
    </citation>
    <scope>NUCLEOTIDE SEQUENCE</scope>
    <source>
        <tissue evidence="1">Leaf</tissue>
    </source>
</reference>
<comment type="caution">
    <text evidence="1">The sequence shown here is derived from an EMBL/GenBank/DDBJ whole genome shotgun (WGS) entry which is preliminary data.</text>
</comment>
<evidence type="ECO:0000313" key="1">
    <source>
        <dbReference type="EMBL" id="KAI0496453.1"/>
    </source>
</evidence>
<dbReference type="AlphaFoldDB" id="A0A8T3AJQ1"/>
<protein>
    <submittedName>
        <fullName evidence="1">Uncharacterized protein</fullName>
    </submittedName>
</protein>
<evidence type="ECO:0000313" key="2">
    <source>
        <dbReference type="Proteomes" id="UP000829196"/>
    </source>
</evidence>
<dbReference type="EMBL" id="JAGYWB010000016">
    <property type="protein sequence ID" value="KAI0496453.1"/>
    <property type="molecule type" value="Genomic_DNA"/>
</dbReference>
<gene>
    <name evidence="1" type="ORF">KFK09_022770</name>
</gene>
<proteinExistence type="predicted"/>
<accession>A0A8T3AJQ1</accession>
<sequence length="62" mass="7438">MWNTKVGRNEYIYKKNGRELNSSYLLKSACIHHIFCDKTIIDIPYFDSKNCSKPIMHWFPKL</sequence>
<name>A0A8T3AJQ1_DENNO</name>
<dbReference type="Proteomes" id="UP000829196">
    <property type="component" value="Unassembled WGS sequence"/>
</dbReference>
<keyword evidence="2" id="KW-1185">Reference proteome</keyword>